<accession>A0A9N8D699</accession>
<dbReference type="SUPFAM" id="SSF53474">
    <property type="entry name" value="alpha/beta-Hydrolases"/>
    <property type="match status" value="1"/>
</dbReference>
<dbReference type="Pfam" id="PF12146">
    <property type="entry name" value="Hydrolase_4"/>
    <property type="match status" value="1"/>
</dbReference>
<evidence type="ECO:0000259" key="2">
    <source>
        <dbReference type="Pfam" id="PF12146"/>
    </source>
</evidence>
<sequence length="380" mass="42490">MEVAAWLGLFFLWPAPVKKDKNGKPVLPVVSKKKILGVERAIDLPQEQIPKIEKAMAEMERGIDDCEHCWFDSCFQGAKLHYRKFLPKGPVKGIVIWFHGIAAHSGRSLVLDEEGGKEKKFGMALQKERWLKAGYALYALDYLGHGYSEGIRFYVPGFETNRDDNIAFTKHVASLHPEGTPLFLTGESYGGCLTLHVAKHFQDNPADTPKGFNSILLLGAAVIPADLPPKPVVSLLLQLSLYYPTWIPFFMPNPVSADLVWRDKRVLDVFDSKERRAFGIDGGGRPFRLATASGMLEALQQVREDIIPTLTVPFCVLHGVKDYAVPISSMEFLLEHAATPEADRESKRFPEAYHDLLNDPVADETMDIMINFVEKRVAAA</sequence>
<proteinExistence type="predicted"/>
<dbReference type="InterPro" id="IPR000073">
    <property type="entry name" value="AB_hydrolase_1"/>
</dbReference>
<protein>
    <submittedName>
        <fullName evidence="3">Monoglyceride lipase</fullName>
    </submittedName>
</protein>
<evidence type="ECO:0000313" key="4">
    <source>
        <dbReference type="Proteomes" id="UP001153069"/>
    </source>
</evidence>
<keyword evidence="1" id="KW-0732">Signal</keyword>
<organism evidence="3 4">
    <name type="scientific">Seminavis robusta</name>
    <dbReference type="NCBI Taxonomy" id="568900"/>
    <lineage>
        <taxon>Eukaryota</taxon>
        <taxon>Sar</taxon>
        <taxon>Stramenopiles</taxon>
        <taxon>Ochrophyta</taxon>
        <taxon>Bacillariophyta</taxon>
        <taxon>Bacillariophyceae</taxon>
        <taxon>Bacillariophycidae</taxon>
        <taxon>Naviculales</taxon>
        <taxon>Naviculaceae</taxon>
        <taxon>Seminavis</taxon>
    </lineage>
</organism>
<dbReference type="InterPro" id="IPR022742">
    <property type="entry name" value="Hydrolase_4"/>
</dbReference>
<keyword evidence="4" id="KW-1185">Reference proteome</keyword>
<name>A0A9N8D699_9STRA</name>
<dbReference type="PRINTS" id="PR00111">
    <property type="entry name" value="ABHYDROLASE"/>
</dbReference>
<dbReference type="EMBL" id="CAICTM010000011">
    <property type="protein sequence ID" value="CAB9496899.1"/>
    <property type="molecule type" value="Genomic_DNA"/>
</dbReference>
<dbReference type="Proteomes" id="UP001153069">
    <property type="component" value="Unassembled WGS sequence"/>
</dbReference>
<dbReference type="AlphaFoldDB" id="A0A9N8D699"/>
<dbReference type="InterPro" id="IPR029058">
    <property type="entry name" value="AB_hydrolase_fold"/>
</dbReference>
<gene>
    <name evidence="3" type="ORF">SEMRO_11_G008600.1</name>
</gene>
<evidence type="ECO:0000256" key="1">
    <source>
        <dbReference type="SAM" id="SignalP"/>
    </source>
</evidence>
<comment type="caution">
    <text evidence="3">The sequence shown here is derived from an EMBL/GenBank/DDBJ whole genome shotgun (WGS) entry which is preliminary data.</text>
</comment>
<dbReference type="InterPro" id="IPR051044">
    <property type="entry name" value="MAG_DAG_Lipase"/>
</dbReference>
<dbReference type="OrthoDB" id="2498029at2759"/>
<reference evidence="3" key="1">
    <citation type="submission" date="2020-06" db="EMBL/GenBank/DDBJ databases">
        <authorList>
            <consortium name="Plant Systems Biology data submission"/>
        </authorList>
    </citation>
    <scope>NUCLEOTIDE SEQUENCE</scope>
    <source>
        <strain evidence="3">D6</strain>
    </source>
</reference>
<evidence type="ECO:0000313" key="3">
    <source>
        <dbReference type="EMBL" id="CAB9496899.1"/>
    </source>
</evidence>
<dbReference type="PANTHER" id="PTHR11614">
    <property type="entry name" value="PHOSPHOLIPASE-RELATED"/>
    <property type="match status" value="1"/>
</dbReference>
<dbReference type="Gene3D" id="3.40.50.1820">
    <property type="entry name" value="alpha/beta hydrolase"/>
    <property type="match status" value="1"/>
</dbReference>
<feature type="signal peptide" evidence="1">
    <location>
        <begin position="1"/>
        <end position="19"/>
    </location>
</feature>
<feature type="chain" id="PRO_5040191761" evidence="1">
    <location>
        <begin position="20"/>
        <end position="380"/>
    </location>
</feature>
<feature type="domain" description="Serine aminopeptidase S33" evidence="2">
    <location>
        <begin position="128"/>
        <end position="360"/>
    </location>
</feature>